<gene>
    <name evidence="3" type="ORF">FMUND_3254</name>
</gene>
<keyword evidence="4" id="KW-1185">Reference proteome</keyword>
<dbReference type="Gene3D" id="3.40.30.10">
    <property type="entry name" value="Glutaredoxin"/>
    <property type="match status" value="1"/>
</dbReference>
<dbReference type="SFLD" id="SFLDG01148">
    <property type="entry name" value="Xi_(cytGST)"/>
    <property type="match status" value="1"/>
</dbReference>
<dbReference type="PANTHER" id="PTHR32419">
    <property type="entry name" value="GLUTATHIONYL-HYDROQUINONE REDUCTASE"/>
    <property type="match status" value="1"/>
</dbReference>
<dbReference type="PANTHER" id="PTHR32419:SF25">
    <property type="entry name" value="GLUTATHIONE S-TRANSFERASE (EUROFUNG)"/>
    <property type="match status" value="1"/>
</dbReference>
<dbReference type="SFLD" id="SFLDS00019">
    <property type="entry name" value="Glutathione_Transferase_(cytos"/>
    <property type="match status" value="1"/>
</dbReference>
<dbReference type="EMBL" id="JAAOAN010000100">
    <property type="protein sequence ID" value="KAF5722031.1"/>
    <property type="molecule type" value="Genomic_DNA"/>
</dbReference>
<reference evidence="3 4" key="1">
    <citation type="submission" date="2020-05" db="EMBL/GenBank/DDBJ databases">
        <title>Identification and distribution of gene clusters putatively required for synthesis of sphingolipid metabolism inhibitors in phylogenetically diverse species of the filamentous fungus Fusarium.</title>
        <authorList>
            <person name="Kim H.-S."/>
            <person name="Busman M."/>
            <person name="Brown D.W."/>
            <person name="Divon H."/>
            <person name="Uhlig S."/>
            <person name="Proctor R.H."/>
        </authorList>
    </citation>
    <scope>NUCLEOTIDE SEQUENCE [LARGE SCALE GENOMIC DNA]</scope>
    <source>
        <strain evidence="3 4">NRRL 66235</strain>
    </source>
</reference>
<dbReference type="InterPro" id="IPR004045">
    <property type="entry name" value="Glutathione_S-Trfase_N"/>
</dbReference>
<evidence type="ECO:0000313" key="3">
    <source>
        <dbReference type="EMBL" id="KAF5722031.1"/>
    </source>
</evidence>
<organism evidence="3 4">
    <name type="scientific">Fusarium mundagurra</name>
    <dbReference type="NCBI Taxonomy" id="1567541"/>
    <lineage>
        <taxon>Eukaryota</taxon>
        <taxon>Fungi</taxon>
        <taxon>Dikarya</taxon>
        <taxon>Ascomycota</taxon>
        <taxon>Pezizomycotina</taxon>
        <taxon>Sordariomycetes</taxon>
        <taxon>Hypocreomycetidae</taxon>
        <taxon>Hypocreales</taxon>
        <taxon>Nectriaceae</taxon>
        <taxon>Fusarium</taxon>
        <taxon>Fusarium fujikuroi species complex</taxon>
    </lineage>
</organism>
<dbReference type="InterPro" id="IPR047047">
    <property type="entry name" value="GST_Omega-like_C"/>
</dbReference>
<name>A0A8H5Z2M3_9HYPO</name>
<dbReference type="Pfam" id="PF13410">
    <property type="entry name" value="GST_C_2"/>
    <property type="match status" value="1"/>
</dbReference>
<evidence type="ECO:0000256" key="1">
    <source>
        <dbReference type="ARBA" id="ARBA00007409"/>
    </source>
</evidence>
<dbReference type="InterPro" id="IPR010987">
    <property type="entry name" value="Glutathione-S-Trfase_C-like"/>
</dbReference>
<evidence type="ECO:0000259" key="2">
    <source>
        <dbReference type="PROSITE" id="PS50405"/>
    </source>
</evidence>
<dbReference type="GO" id="GO:0005737">
    <property type="term" value="C:cytoplasm"/>
    <property type="evidence" value="ECO:0007669"/>
    <property type="project" value="TreeGrafter"/>
</dbReference>
<protein>
    <submittedName>
        <fullName evidence="3">Glutathione S-transferase</fullName>
    </submittedName>
</protein>
<dbReference type="InterPro" id="IPR036282">
    <property type="entry name" value="Glutathione-S-Trfase_C_sf"/>
</dbReference>
<evidence type="ECO:0000313" key="4">
    <source>
        <dbReference type="Proteomes" id="UP000544331"/>
    </source>
</evidence>
<proteinExistence type="inferred from homology"/>
<dbReference type="Proteomes" id="UP000544331">
    <property type="component" value="Unassembled WGS sequence"/>
</dbReference>
<comment type="caution">
    <text evidence="3">The sequence shown here is derived from an EMBL/GenBank/DDBJ whole genome shotgun (WGS) entry which is preliminary data.</text>
</comment>
<dbReference type="InterPro" id="IPR036249">
    <property type="entry name" value="Thioredoxin-like_sf"/>
</dbReference>
<keyword evidence="3" id="KW-0808">Transferase</keyword>
<dbReference type="Pfam" id="PF13409">
    <property type="entry name" value="GST_N_2"/>
    <property type="match status" value="1"/>
</dbReference>
<dbReference type="CDD" id="cd03190">
    <property type="entry name" value="GST_C_Omega_like"/>
    <property type="match status" value="1"/>
</dbReference>
<dbReference type="SUPFAM" id="SSF52833">
    <property type="entry name" value="Thioredoxin-like"/>
    <property type="match status" value="1"/>
</dbReference>
<feature type="domain" description="GST C-terminal" evidence="2">
    <location>
        <begin position="546"/>
        <end position="679"/>
    </location>
</feature>
<accession>A0A8H5Z2M3</accession>
<dbReference type="PROSITE" id="PS50405">
    <property type="entry name" value="GST_CTER"/>
    <property type="match status" value="1"/>
</dbReference>
<dbReference type="GO" id="GO:0004364">
    <property type="term" value="F:glutathione transferase activity"/>
    <property type="evidence" value="ECO:0007669"/>
    <property type="project" value="InterPro"/>
</dbReference>
<dbReference type="SUPFAM" id="SSF47616">
    <property type="entry name" value="GST C-terminal domain-like"/>
    <property type="match status" value="1"/>
</dbReference>
<dbReference type="OrthoDB" id="2309723at2759"/>
<dbReference type="InterPro" id="IPR016639">
    <property type="entry name" value="GST_Omega/GSH"/>
</dbReference>
<dbReference type="InterPro" id="IPR040079">
    <property type="entry name" value="Glutathione_S-Trfase"/>
</dbReference>
<dbReference type="AlphaFoldDB" id="A0A8H5Z2M3"/>
<dbReference type="Gene3D" id="1.20.1050.10">
    <property type="match status" value="1"/>
</dbReference>
<dbReference type="SFLD" id="SFLDG01206">
    <property type="entry name" value="Xi.1"/>
    <property type="match status" value="1"/>
</dbReference>
<sequence length="712" mass="82283">MASDTFPKFLQLPKEIQILIWEAAVRPVPGDRHVHRFYIADYRVLQPTPMKPIQGRFLRLLLTKKFEYESVNIASGLSLAVPIDDVAGNPNDSVYLTDSYLWTFCKESRQAMESRFTKNEWWSHIKSPFHPKRTAEPGQYIGQKGTAHTASYQDNDGIVKHITIDFDNDLIHLDPRWLGYVDWWHISPSAFLSLFDERPSNRRSGFSFIGSNIAMDYDPSIMDTFKNRRVHYNQIGLGMTRGAFQDMISYLLDVAKVTIWYIDYSLIRARHIPRTPEEGRGQQDKNAHAPREIFRSNDFIYTEVKREDIGTSWVVNNSNDEVNSGETETAFDMFDTLSLGGALSLNDDDLGHFRVLACEPVVGRMPQPRTPWAQRCPDEIRLKPTKDGSFIRPDSAFRSFVSKDPGSQFPAEKDRYVLYLSPGCPWSHRAMIVRNLKKLEDIIDLYICSLTMGKDGWFFDDSPEAAKYGVLPKDPLYGLDTLKQLYLKANPNYEGRYTVPILWDKKTHTMVSNESSDIIRMLYTEFDHLLPDEDREVNRPGSGLYPDDLREKIDEINEWVYDTVNNGVYKTGFATSQAAYEENVVKVFKSLDRLERILDNGPFLLGQHITEADIRLFPTILRFDVAYVPIFMCNLGTIRDHYPNLHLWLRRLYWDDSLRTHGVFRKTSETWLEKYKTGYANARRRVLGITGPDIVPKGPLVLIHELEEGERL</sequence>
<comment type="similarity">
    <text evidence="1">Belongs to the GST superfamily.</text>
</comment>